<feature type="transmembrane region" description="Helical" evidence="9">
    <location>
        <begin position="20"/>
        <end position="42"/>
    </location>
</feature>
<dbReference type="SUPFAM" id="SSF81324">
    <property type="entry name" value="Voltage-gated potassium channels"/>
    <property type="match status" value="1"/>
</dbReference>
<keyword evidence="8" id="KW-0175">Coiled coil</keyword>
<keyword evidence="2" id="KW-0813">Transport</keyword>
<reference evidence="12" key="1">
    <citation type="journal article" date="2019" name="Int. J. Syst. Evol. Microbiol.">
        <title>The Global Catalogue of Microorganisms (GCM) 10K type strain sequencing project: providing services to taxonomists for standard genome sequencing and annotation.</title>
        <authorList>
            <consortium name="The Broad Institute Genomics Platform"/>
            <consortium name="The Broad Institute Genome Sequencing Center for Infectious Disease"/>
            <person name="Wu L."/>
            <person name="Ma J."/>
        </authorList>
    </citation>
    <scope>NUCLEOTIDE SEQUENCE [LARGE SCALE GENOMIC DNA]</scope>
    <source>
        <strain evidence="12">CGMCC 1.10130</strain>
    </source>
</reference>
<proteinExistence type="predicted"/>
<feature type="coiled-coil region" evidence="8">
    <location>
        <begin position="232"/>
        <end position="259"/>
    </location>
</feature>
<evidence type="ECO:0000256" key="5">
    <source>
        <dbReference type="ARBA" id="ARBA00023065"/>
    </source>
</evidence>
<dbReference type="PANTHER" id="PTHR11537:SF254">
    <property type="entry name" value="POTASSIUM VOLTAGE-GATED CHANNEL PROTEIN SHAB"/>
    <property type="match status" value="1"/>
</dbReference>
<dbReference type="GO" id="GO:0008076">
    <property type="term" value="C:voltage-gated potassium channel complex"/>
    <property type="evidence" value="ECO:0007669"/>
    <property type="project" value="InterPro"/>
</dbReference>
<keyword evidence="6 9" id="KW-0472">Membrane</keyword>
<dbReference type="PRINTS" id="PR00169">
    <property type="entry name" value="KCHANNEL"/>
</dbReference>
<comment type="subcellular location">
    <subcellularLocation>
        <location evidence="1">Membrane</location>
        <topology evidence="1">Multi-pass membrane protein</topology>
    </subcellularLocation>
</comment>
<dbReference type="Gene3D" id="1.20.5.110">
    <property type="match status" value="1"/>
</dbReference>
<dbReference type="InterPro" id="IPR028325">
    <property type="entry name" value="VG_K_chnl"/>
</dbReference>
<feature type="transmembrane region" description="Helical" evidence="9">
    <location>
        <begin position="129"/>
        <end position="154"/>
    </location>
</feature>
<dbReference type="Gene3D" id="1.10.287.70">
    <property type="match status" value="1"/>
</dbReference>
<feature type="transmembrane region" description="Helical" evidence="9">
    <location>
        <begin position="169"/>
        <end position="187"/>
    </location>
</feature>
<dbReference type="AlphaFoldDB" id="A0A8J2XRA9"/>
<organism evidence="11 12">
    <name type="scientific">Neiella marina</name>
    <dbReference type="NCBI Taxonomy" id="508461"/>
    <lineage>
        <taxon>Bacteria</taxon>
        <taxon>Pseudomonadati</taxon>
        <taxon>Pseudomonadota</taxon>
        <taxon>Gammaproteobacteria</taxon>
        <taxon>Alteromonadales</taxon>
        <taxon>Echinimonadaceae</taxon>
        <taxon>Neiella</taxon>
    </lineage>
</organism>
<keyword evidence="5" id="KW-0406">Ion transport</keyword>
<evidence type="ECO:0000256" key="4">
    <source>
        <dbReference type="ARBA" id="ARBA00022989"/>
    </source>
</evidence>
<gene>
    <name evidence="11" type="primary">kvaP</name>
    <name evidence="11" type="ORF">GCM10011369_33160</name>
</gene>
<protein>
    <submittedName>
        <fullName evidence="11">Ion transporter</fullName>
    </submittedName>
</protein>
<dbReference type="GO" id="GO:0005249">
    <property type="term" value="F:voltage-gated potassium channel activity"/>
    <property type="evidence" value="ECO:0007669"/>
    <property type="project" value="InterPro"/>
</dbReference>
<dbReference type="PANTHER" id="PTHR11537">
    <property type="entry name" value="VOLTAGE-GATED POTASSIUM CHANNEL"/>
    <property type="match status" value="1"/>
</dbReference>
<feature type="transmembrane region" description="Helical" evidence="9">
    <location>
        <begin position="54"/>
        <end position="73"/>
    </location>
</feature>
<sequence>MLTTLTNKNTAAADHKHSTSLYEFMMMMLSIVSVVLALLLLIKDMDPGIYRLLRVFDLIVCGVFFIAFWTGFWRADHKWQYAKSHWYDLVASIPFSESLRLLRIVQVYRVAKMLYLTKGRFDFHFVSRLGNTVAGLLLLELLIIFGGSFLVFYLETGLPHAPITEPEEAIWWALVTVSTVGYGDFYPITDVGRLAASVLIVIGVGNYALLSGYFAQQFLGRDEEEEAIKTAVRDTHSEVKMLREELRELRQQLSELTDKGK</sequence>
<dbReference type="Gene3D" id="1.20.120.350">
    <property type="entry name" value="Voltage-gated potassium channels. Chain C"/>
    <property type="match status" value="1"/>
</dbReference>
<accession>A0A8J2XRA9</accession>
<dbReference type="GO" id="GO:0001508">
    <property type="term" value="P:action potential"/>
    <property type="evidence" value="ECO:0007669"/>
    <property type="project" value="TreeGrafter"/>
</dbReference>
<evidence type="ECO:0000256" key="7">
    <source>
        <dbReference type="ARBA" id="ARBA00023303"/>
    </source>
</evidence>
<keyword evidence="3 9" id="KW-0812">Transmembrane</keyword>
<dbReference type="Proteomes" id="UP000619743">
    <property type="component" value="Unassembled WGS sequence"/>
</dbReference>
<evidence type="ECO:0000259" key="10">
    <source>
        <dbReference type="Pfam" id="PF07885"/>
    </source>
</evidence>
<evidence type="ECO:0000256" key="6">
    <source>
        <dbReference type="ARBA" id="ARBA00023136"/>
    </source>
</evidence>
<dbReference type="EMBL" id="BMDX01000024">
    <property type="protein sequence ID" value="GGA88379.1"/>
    <property type="molecule type" value="Genomic_DNA"/>
</dbReference>
<evidence type="ECO:0000256" key="3">
    <source>
        <dbReference type="ARBA" id="ARBA00022692"/>
    </source>
</evidence>
<feature type="domain" description="Potassium channel" evidence="10">
    <location>
        <begin position="142"/>
        <end position="217"/>
    </location>
</feature>
<evidence type="ECO:0000313" key="11">
    <source>
        <dbReference type="EMBL" id="GGA88379.1"/>
    </source>
</evidence>
<comment type="caution">
    <text evidence="11">The sequence shown here is derived from an EMBL/GenBank/DDBJ whole genome shotgun (WGS) entry which is preliminary data.</text>
</comment>
<dbReference type="Pfam" id="PF07885">
    <property type="entry name" value="Ion_trans_2"/>
    <property type="match status" value="1"/>
</dbReference>
<evidence type="ECO:0000256" key="2">
    <source>
        <dbReference type="ARBA" id="ARBA00022448"/>
    </source>
</evidence>
<keyword evidence="12" id="KW-1185">Reference proteome</keyword>
<name>A0A8J2XRA9_9GAMM</name>
<evidence type="ECO:0000256" key="8">
    <source>
        <dbReference type="SAM" id="Coils"/>
    </source>
</evidence>
<evidence type="ECO:0000256" key="1">
    <source>
        <dbReference type="ARBA" id="ARBA00004141"/>
    </source>
</evidence>
<keyword evidence="7" id="KW-0407">Ion channel</keyword>
<evidence type="ECO:0000313" key="12">
    <source>
        <dbReference type="Proteomes" id="UP000619743"/>
    </source>
</evidence>
<dbReference type="InterPro" id="IPR027359">
    <property type="entry name" value="Volt_channel_dom_sf"/>
</dbReference>
<evidence type="ECO:0000256" key="9">
    <source>
        <dbReference type="SAM" id="Phobius"/>
    </source>
</evidence>
<keyword evidence="4 9" id="KW-1133">Transmembrane helix</keyword>
<dbReference type="InterPro" id="IPR013099">
    <property type="entry name" value="K_chnl_dom"/>
</dbReference>
<feature type="transmembrane region" description="Helical" evidence="9">
    <location>
        <begin position="194"/>
        <end position="215"/>
    </location>
</feature>